<dbReference type="SUPFAM" id="SSF50249">
    <property type="entry name" value="Nucleic acid-binding proteins"/>
    <property type="match status" value="1"/>
</dbReference>
<dbReference type="PANTHER" id="PTHR10302">
    <property type="entry name" value="SINGLE-STRANDED DNA-BINDING PROTEIN"/>
    <property type="match status" value="1"/>
</dbReference>
<evidence type="ECO:0000256" key="1">
    <source>
        <dbReference type="ARBA" id="ARBA00023125"/>
    </source>
</evidence>
<proteinExistence type="inferred from homology"/>
<dbReference type="GO" id="GO:0006260">
    <property type="term" value="P:DNA replication"/>
    <property type="evidence" value="ECO:0007669"/>
    <property type="project" value="UniProtKB-UniRule"/>
</dbReference>
<dbReference type="InterPro" id="IPR011344">
    <property type="entry name" value="ssDNA-bd"/>
</dbReference>
<evidence type="ECO:0000256" key="2">
    <source>
        <dbReference type="ARBA" id="ARBA00023172"/>
    </source>
</evidence>
<name>A0A1M7QP20_9BACI</name>
<evidence type="ECO:0000313" key="7">
    <source>
        <dbReference type="Proteomes" id="UP000184184"/>
    </source>
</evidence>
<dbReference type="RefSeq" id="WP_058309182.1">
    <property type="nucleotide sequence ID" value="NZ_FRCZ01000008.1"/>
</dbReference>
<dbReference type="GO" id="GO:0003697">
    <property type="term" value="F:single-stranded DNA binding"/>
    <property type="evidence" value="ECO:0007669"/>
    <property type="project" value="UniProtKB-UniRule"/>
</dbReference>
<dbReference type="NCBIfam" id="TIGR00621">
    <property type="entry name" value="ssb"/>
    <property type="match status" value="1"/>
</dbReference>
<keyword evidence="3" id="KW-0227">DNA damage</keyword>
<feature type="short sequence motif" description="Important for interaction with partner proteins" evidence="3">
    <location>
        <begin position="173"/>
        <end position="178"/>
    </location>
</feature>
<evidence type="ECO:0000256" key="5">
    <source>
        <dbReference type="SAM" id="MobiDB-lite"/>
    </source>
</evidence>
<dbReference type="OrthoDB" id="9809878at2"/>
<dbReference type="GO" id="GO:0009295">
    <property type="term" value="C:nucleoid"/>
    <property type="evidence" value="ECO:0007669"/>
    <property type="project" value="TreeGrafter"/>
</dbReference>
<gene>
    <name evidence="6" type="ORF">SAMN05216179_3411</name>
</gene>
<dbReference type="Gene3D" id="2.40.50.140">
    <property type="entry name" value="Nucleic acid-binding proteins"/>
    <property type="match status" value="1"/>
</dbReference>
<dbReference type="Proteomes" id="UP000184184">
    <property type="component" value="Unassembled WGS sequence"/>
</dbReference>
<sequence length="178" mass="19673">MLNRVVLVGRLTKDPDLRYTPNGVAVANFTVACNRPFSNQQGEREADFINCVTWRRQAENLANYMGKGSLIGVDGRIQTRSFDNQEGQRVFMTEVVADSIQFLESRGGSGGGQPNTQGSQGYNQNPNQNQPSQANQNQFNQNNNNQNNNQNNQGNNSGDNPFQDSGEPVDISDDDLPF</sequence>
<dbReference type="EMBL" id="FRCZ01000008">
    <property type="protein sequence ID" value="SHN33236.1"/>
    <property type="molecule type" value="Genomic_DNA"/>
</dbReference>
<feature type="compositionally biased region" description="Low complexity" evidence="5">
    <location>
        <begin position="114"/>
        <end position="161"/>
    </location>
</feature>
<reference evidence="6 7" key="1">
    <citation type="submission" date="2016-11" db="EMBL/GenBank/DDBJ databases">
        <authorList>
            <person name="Jaros S."/>
            <person name="Januszkiewicz K."/>
            <person name="Wedrychowicz H."/>
        </authorList>
    </citation>
    <scope>NUCLEOTIDE SEQUENCE [LARGE SCALE GENOMIC DNA]</scope>
    <source>
        <strain evidence="6 7">CGMCC 1.10681</strain>
    </source>
</reference>
<comment type="caution">
    <text evidence="3">Lacks conserved residue(s) required for the propagation of feature annotation.</text>
</comment>
<dbReference type="AlphaFoldDB" id="A0A1M7QP20"/>
<dbReference type="STRING" id="1027249.SAMN05216179_3411"/>
<dbReference type="PROSITE" id="PS50935">
    <property type="entry name" value="SSB"/>
    <property type="match status" value="1"/>
</dbReference>
<dbReference type="PROSITE" id="PS51257">
    <property type="entry name" value="PROKAR_LIPOPROTEIN"/>
    <property type="match status" value="1"/>
</dbReference>
<dbReference type="GO" id="GO:0006310">
    <property type="term" value="P:DNA recombination"/>
    <property type="evidence" value="ECO:0007669"/>
    <property type="project" value="UniProtKB-UniRule"/>
</dbReference>
<dbReference type="Pfam" id="PF00436">
    <property type="entry name" value="SSB"/>
    <property type="match status" value="1"/>
</dbReference>
<dbReference type="PANTHER" id="PTHR10302:SF27">
    <property type="entry name" value="SINGLE-STRANDED DNA-BINDING PROTEIN"/>
    <property type="match status" value="1"/>
</dbReference>
<dbReference type="CDD" id="cd04496">
    <property type="entry name" value="SSB_OBF"/>
    <property type="match status" value="1"/>
</dbReference>
<keyword evidence="1 3" id="KW-0238">DNA-binding</keyword>
<comment type="subunit">
    <text evidence="3">Homotetramer.</text>
</comment>
<dbReference type="GO" id="GO:0006281">
    <property type="term" value="P:DNA repair"/>
    <property type="evidence" value="ECO:0007669"/>
    <property type="project" value="UniProtKB-UniRule"/>
</dbReference>
<evidence type="ECO:0000256" key="3">
    <source>
        <dbReference type="HAMAP-Rule" id="MF_00984"/>
    </source>
</evidence>
<dbReference type="PIRSF" id="PIRSF002070">
    <property type="entry name" value="SSB"/>
    <property type="match status" value="1"/>
</dbReference>
<evidence type="ECO:0000256" key="4">
    <source>
        <dbReference type="PIRNR" id="PIRNR002070"/>
    </source>
</evidence>
<dbReference type="InterPro" id="IPR000424">
    <property type="entry name" value="Primosome_PriB/ssb"/>
</dbReference>
<keyword evidence="2 3" id="KW-0233">DNA recombination</keyword>
<accession>A0A1M7QP20</accession>
<feature type="region of interest" description="Disordered" evidence="5">
    <location>
        <begin position="104"/>
        <end position="178"/>
    </location>
</feature>
<dbReference type="InterPro" id="IPR012340">
    <property type="entry name" value="NA-bd_OB-fold"/>
</dbReference>
<evidence type="ECO:0000313" key="6">
    <source>
        <dbReference type="EMBL" id="SHN33236.1"/>
    </source>
</evidence>
<protein>
    <recommendedName>
        <fullName evidence="3 4">Single-stranded DNA-binding protein</fullName>
        <shortName evidence="3">SSB</shortName>
    </recommendedName>
</protein>
<comment type="function">
    <text evidence="3">Plays an important role in DNA replication, recombination and repair. Binds to ssDNA and to an array of partner proteins to recruit them to their sites of action during DNA metabolism.</text>
</comment>
<dbReference type="FunFam" id="2.40.50.140:FF:000084">
    <property type="entry name" value="Single-stranded DNA-binding protein"/>
    <property type="match status" value="1"/>
</dbReference>
<keyword evidence="3" id="KW-0235">DNA replication</keyword>
<organism evidence="6 7">
    <name type="scientific">Gracilibacillus kekensis</name>
    <dbReference type="NCBI Taxonomy" id="1027249"/>
    <lineage>
        <taxon>Bacteria</taxon>
        <taxon>Bacillati</taxon>
        <taxon>Bacillota</taxon>
        <taxon>Bacilli</taxon>
        <taxon>Bacillales</taxon>
        <taxon>Bacillaceae</taxon>
        <taxon>Gracilibacillus</taxon>
    </lineage>
</organism>
<keyword evidence="7" id="KW-1185">Reference proteome</keyword>
<keyword evidence="3" id="KW-0234">DNA repair</keyword>
<dbReference type="HAMAP" id="MF_00984">
    <property type="entry name" value="SSB"/>
    <property type="match status" value="1"/>
</dbReference>